<keyword evidence="8 11" id="KW-0472">Membrane</keyword>
<dbReference type="Proteomes" id="UP000274515">
    <property type="component" value="Unassembled WGS sequence"/>
</dbReference>
<dbReference type="PANTHER" id="PTHR43045:SF1">
    <property type="entry name" value="SHIKIMATE TRANSPORTER"/>
    <property type="match status" value="1"/>
</dbReference>
<dbReference type="CDD" id="cd17369">
    <property type="entry name" value="MFS_ShiA_like"/>
    <property type="match status" value="1"/>
</dbReference>
<keyword evidence="3" id="KW-0813">Transport</keyword>
<feature type="transmembrane region" description="Helical" evidence="11">
    <location>
        <begin position="391"/>
        <end position="414"/>
    </location>
</feature>
<feature type="transmembrane region" description="Helical" evidence="11">
    <location>
        <begin position="420"/>
        <end position="441"/>
    </location>
</feature>
<protein>
    <recommendedName>
        <fullName evidence="10">Putative proline/betaine transporter</fullName>
    </recommendedName>
</protein>
<keyword evidence="7 11" id="KW-1133">Transmembrane helix</keyword>
<feature type="transmembrane region" description="Helical" evidence="11">
    <location>
        <begin position="169"/>
        <end position="193"/>
    </location>
</feature>
<dbReference type="PROSITE" id="PS50850">
    <property type="entry name" value="MFS"/>
    <property type="match status" value="1"/>
</dbReference>
<evidence type="ECO:0000256" key="3">
    <source>
        <dbReference type="ARBA" id="ARBA00022448"/>
    </source>
</evidence>
<dbReference type="GO" id="GO:0015293">
    <property type="term" value="F:symporter activity"/>
    <property type="evidence" value="ECO:0007669"/>
    <property type="project" value="UniProtKB-KW"/>
</dbReference>
<evidence type="ECO:0000256" key="10">
    <source>
        <dbReference type="ARBA" id="ARBA00039918"/>
    </source>
</evidence>
<evidence type="ECO:0000256" key="7">
    <source>
        <dbReference type="ARBA" id="ARBA00022989"/>
    </source>
</evidence>
<dbReference type="AlphaFoldDB" id="A0A3R8QAW5"/>
<accession>A0A3R8QAW5</accession>
<dbReference type="SUPFAM" id="SSF103473">
    <property type="entry name" value="MFS general substrate transporter"/>
    <property type="match status" value="1"/>
</dbReference>
<comment type="function">
    <text evidence="9">May be a proton symporter involved in the uptake of osmolytes such as proline and glycine betaine.</text>
</comment>
<proteinExistence type="inferred from homology"/>
<dbReference type="NCBIfam" id="NF007414">
    <property type="entry name" value="PRK09952.1"/>
    <property type="match status" value="1"/>
</dbReference>
<feature type="transmembrane region" description="Helical" evidence="11">
    <location>
        <begin position="292"/>
        <end position="318"/>
    </location>
</feature>
<evidence type="ECO:0000256" key="4">
    <source>
        <dbReference type="ARBA" id="ARBA00022475"/>
    </source>
</evidence>
<evidence type="ECO:0000256" key="11">
    <source>
        <dbReference type="SAM" id="Phobius"/>
    </source>
</evidence>
<dbReference type="EMBL" id="RSAA01000010">
    <property type="protein sequence ID" value="RRO16895.1"/>
    <property type="molecule type" value="Genomic_DNA"/>
</dbReference>
<keyword evidence="4" id="KW-1003">Cell membrane</keyword>
<dbReference type="InterPro" id="IPR020846">
    <property type="entry name" value="MFS_dom"/>
</dbReference>
<dbReference type="InterPro" id="IPR036259">
    <property type="entry name" value="MFS_trans_sf"/>
</dbReference>
<comment type="caution">
    <text evidence="13">The sequence shown here is derived from an EMBL/GenBank/DDBJ whole genome shotgun (WGS) entry which is preliminary data.</text>
</comment>
<feature type="transmembrane region" description="Helical" evidence="11">
    <location>
        <begin position="73"/>
        <end position="93"/>
    </location>
</feature>
<evidence type="ECO:0000313" key="13">
    <source>
        <dbReference type="EMBL" id="RRO16895.1"/>
    </source>
</evidence>
<evidence type="ECO:0000256" key="1">
    <source>
        <dbReference type="ARBA" id="ARBA00004651"/>
    </source>
</evidence>
<feature type="transmembrane region" description="Helical" evidence="11">
    <location>
        <begin position="350"/>
        <end position="370"/>
    </location>
</feature>
<keyword evidence="5 11" id="KW-0812">Transmembrane</keyword>
<feature type="domain" description="Major facilitator superfamily (MFS) profile" evidence="12">
    <location>
        <begin position="32"/>
        <end position="446"/>
    </location>
</feature>
<reference evidence="13 14" key="1">
    <citation type="submission" date="2018-11" db="EMBL/GenBank/DDBJ databases">
        <title>Saccharopolyspora rhizosphaerae sp. nov., an actinomycete isolated from rhizosphere soil in Thailand.</title>
        <authorList>
            <person name="Intra B."/>
            <person name="Euanorasetr J."/>
            <person name="Take A."/>
            <person name="Inahashi Y."/>
            <person name="Mori M."/>
            <person name="Panbangred W."/>
            <person name="Matsumoto A."/>
        </authorList>
    </citation>
    <scope>NUCLEOTIDE SEQUENCE [LARGE SCALE GENOMIC DNA]</scope>
    <source>
        <strain evidence="13 14">H219</strain>
    </source>
</reference>
<dbReference type="Pfam" id="PF07690">
    <property type="entry name" value="MFS_1"/>
    <property type="match status" value="1"/>
</dbReference>
<feature type="transmembrane region" description="Helical" evidence="11">
    <location>
        <begin position="325"/>
        <end position="344"/>
    </location>
</feature>
<evidence type="ECO:0000256" key="6">
    <source>
        <dbReference type="ARBA" id="ARBA00022847"/>
    </source>
</evidence>
<feature type="transmembrane region" description="Helical" evidence="11">
    <location>
        <begin position="205"/>
        <end position="224"/>
    </location>
</feature>
<dbReference type="OrthoDB" id="9066401at2"/>
<evidence type="ECO:0000256" key="2">
    <source>
        <dbReference type="ARBA" id="ARBA00008240"/>
    </source>
</evidence>
<organism evidence="13 14">
    <name type="scientific">Saccharopolyspora rhizosphaerae</name>
    <dbReference type="NCBI Taxonomy" id="2492662"/>
    <lineage>
        <taxon>Bacteria</taxon>
        <taxon>Bacillati</taxon>
        <taxon>Actinomycetota</taxon>
        <taxon>Actinomycetes</taxon>
        <taxon>Pseudonocardiales</taxon>
        <taxon>Pseudonocardiaceae</taxon>
        <taxon>Saccharopolyspora</taxon>
    </lineage>
</organism>
<feature type="transmembrane region" description="Helical" evidence="11">
    <location>
        <begin position="265"/>
        <end position="286"/>
    </location>
</feature>
<dbReference type="PANTHER" id="PTHR43045">
    <property type="entry name" value="SHIKIMATE TRANSPORTER"/>
    <property type="match status" value="1"/>
</dbReference>
<dbReference type="FunFam" id="1.20.1250.20:FF:000001">
    <property type="entry name" value="Dicarboxylate MFS transporter"/>
    <property type="match status" value="1"/>
</dbReference>
<gene>
    <name evidence="13" type="ORF">EIL87_11410</name>
</gene>
<comment type="subcellular location">
    <subcellularLocation>
        <location evidence="1">Cell membrane</location>
        <topology evidence="1">Multi-pass membrane protein</topology>
    </subcellularLocation>
</comment>
<dbReference type="Gene3D" id="1.20.1250.20">
    <property type="entry name" value="MFS general substrate transporter like domains"/>
    <property type="match status" value="2"/>
</dbReference>
<keyword evidence="14" id="KW-1185">Reference proteome</keyword>
<comment type="similarity">
    <text evidence="2">Belongs to the major facilitator superfamily. Metabolite:H+ Symporter (MHS) family (TC 2.A.1.6) family.</text>
</comment>
<evidence type="ECO:0000256" key="8">
    <source>
        <dbReference type="ARBA" id="ARBA00023136"/>
    </source>
</evidence>
<dbReference type="InterPro" id="IPR011701">
    <property type="entry name" value="MFS"/>
</dbReference>
<sequence>MSRKTRTGVRAAHRRFPVAEAPESGRTTPARAAAGSFVGAVVEWYDFLLYGIVAAVVFNDAFFPGISPLAGTLAAFATFGVGFVFRPLGGAFFGHFGDKVGRKTMLVWTVSIMGVSTALIGLLPTYASIGWWAPLLLVVLRAVQGFAVGGEWGGAALMAVENAPPKLKAFFSSGVQVGYSVGLLLATGVASAVQAFTSDSAFESWGWRVPFLVSVVFVAIALWIRSGVPESEVFRERVAARQPARRKLPVLDALRRHPAAFFQIIGLRLGELLTMYIVTTFALAYATKQFGFGSGFMMTVALLVGGIGIVTIPLFAWVSDRYGRTPVFITGAVIGAIGAVPYFLSMQAGSQVLLLVASVVLVNLAHDMIVSVQQPLLTELFGPEHRYSGAGLGYQVAAAVGGGFTPAIATALVMLGGGGWHWVATYLGAGCLVSALVALTVRPADEPAEVRAPASA</sequence>
<dbReference type="GO" id="GO:0005886">
    <property type="term" value="C:plasma membrane"/>
    <property type="evidence" value="ECO:0007669"/>
    <property type="project" value="UniProtKB-SubCell"/>
</dbReference>
<evidence type="ECO:0000313" key="14">
    <source>
        <dbReference type="Proteomes" id="UP000274515"/>
    </source>
</evidence>
<evidence type="ECO:0000256" key="5">
    <source>
        <dbReference type="ARBA" id="ARBA00022692"/>
    </source>
</evidence>
<evidence type="ECO:0000256" key="9">
    <source>
        <dbReference type="ARBA" id="ARBA00037295"/>
    </source>
</evidence>
<feature type="transmembrane region" description="Helical" evidence="11">
    <location>
        <begin position="105"/>
        <end position="123"/>
    </location>
</feature>
<keyword evidence="6" id="KW-0769">Symport</keyword>
<name>A0A3R8QAW5_9PSEU</name>
<evidence type="ECO:0000259" key="12">
    <source>
        <dbReference type="PROSITE" id="PS50850"/>
    </source>
</evidence>
<feature type="transmembrane region" description="Helical" evidence="11">
    <location>
        <begin position="47"/>
        <end position="67"/>
    </location>
</feature>